<feature type="binding site" evidence="13">
    <location>
        <position position="782"/>
    </location>
    <ligand>
        <name>substrate</name>
    </ligand>
</feature>
<feature type="binding site" evidence="13">
    <location>
        <position position="783"/>
    </location>
    <ligand>
        <name>substrate</name>
    </ligand>
</feature>
<evidence type="ECO:0000256" key="9">
    <source>
        <dbReference type="ARBA" id="ARBA00022840"/>
    </source>
</evidence>
<keyword evidence="5 18" id="KW-0808">Transferase</keyword>
<evidence type="ECO:0000256" key="12">
    <source>
        <dbReference type="PIRSR" id="PIRSR000853-1"/>
    </source>
</evidence>
<feature type="domain" description="PEP-utilising enzyme C-terminal" evidence="17">
    <location>
        <begin position="533"/>
        <end position="883"/>
    </location>
</feature>
<feature type="binding site" evidence="13">
    <location>
        <position position="632"/>
    </location>
    <ligand>
        <name>substrate</name>
    </ligand>
</feature>
<evidence type="ECO:0000256" key="6">
    <source>
        <dbReference type="ARBA" id="ARBA00022723"/>
    </source>
</evidence>
<protein>
    <recommendedName>
        <fullName evidence="4 11">Pyruvate, phosphate dikinase</fullName>
        <ecNumber evidence="3 11">2.7.9.1</ecNumber>
    </recommendedName>
</protein>
<dbReference type="InterPro" id="IPR013815">
    <property type="entry name" value="ATP_grasp_subdomain_1"/>
</dbReference>
<dbReference type="InterPro" id="IPR008279">
    <property type="entry name" value="PEP-util_enz_mobile_dom"/>
</dbReference>
<evidence type="ECO:0000256" key="2">
    <source>
        <dbReference type="ARBA" id="ARBA00007837"/>
    </source>
</evidence>
<keyword evidence="6 14" id="KW-0479">Metal-binding</keyword>
<organism evidence="18">
    <name type="scientific">candidate division WOR-3 bacterium</name>
    <dbReference type="NCBI Taxonomy" id="2052148"/>
    <lineage>
        <taxon>Bacteria</taxon>
        <taxon>Bacteria division WOR-3</taxon>
    </lineage>
</organism>
<comment type="similarity">
    <text evidence="2 11">Belongs to the PEP-utilizing enzyme family.</text>
</comment>
<feature type="domain" description="Pyruvate phosphate dikinase AMP/ATP-binding" evidence="16">
    <location>
        <begin position="34"/>
        <end position="307"/>
    </location>
</feature>
<keyword evidence="10 14" id="KW-0460">Magnesium</keyword>
<feature type="domain" description="Pyruvate phosphate dikinase AMP/ATP-binding" evidence="16">
    <location>
        <begin position="320"/>
        <end position="372"/>
    </location>
</feature>
<dbReference type="NCBIfam" id="TIGR01828">
    <property type="entry name" value="pyru_phos_dikin"/>
    <property type="match status" value="1"/>
</dbReference>
<comment type="cofactor">
    <cofactor evidence="1 11 14">
        <name>Mg(2+)</name>
        <dbReference type="ChEBI" id="CHEBI:18420"/>
    </cofactor>
</comment>
<evidence type="ECO:0000256" key="3">
    <source>
        <dbReference type="ARBA" id="ARBA00011994"/>
    </source>
</evidence>
<dbReference type="InterPro" id="IPR000121">
    <property type="entry name" value="PEP_util_C"/>
</dbReference>
<dbReference type="InterPro" id="IPR010121">
    <property type="entry name" value="Pyruvate_phosphate_dikinase"/>
</dbReference>
<evidence type="ECO:0000259" key="16">
    <source>
        <dbReference type="Pfam" id="PF01326"/>
    </source>
</evidence>
<proteinExistence type="inferred from homology"/>
<evidence type="ECO:0000256" key="13">
    <source>
        <dbReference type="PIRSR" id="PIRSR000853-2"/>
    </source>
</evidence>
<feature type="binding site" evidence="14">
    <location>
        <position position="783"/>
    </location>
    <ligand>
        <name>Mg(2+)</name>
        <dbReference type="ChEBI" id="CHEBI:18420"/>
    </ligand>
</feature>
<evidence type="ECO:0000256" key="5">
    <source>
        <dbReference type="ARBA" id="ARBA00022679"/>
    </source>
</evidence>
<dbReference type="Gene3D" id="1.10.189.10">
    <property type="entry name" value="Pyruvate Phosphate Dikinase, domain 2"/>
    <property type="match status" value="1"/>
</dbReference>
<dbReference type="InterPro" id="IPR018274">
    <property type="entry name" value="PEP_util_AS"/>
</dbReference>
<dbReference type="InterPro" id="IPR015813">
    <property type="entry name" value="Pyrv/PenolPyrv_kinase-like_dom"/>
</dbReference>
<dbReference type="PIRSF" id="PIRSF000853">
    <property type="entry name" value="PPDK"/>
    <property type="match status" value="1"/>
</dbReference>
<feature type="binding site" evidence="13">
    <location>
        <position position="780"/>
    </location>
    <ligand>
        <name>substrate</name>
    </ligand>
</feature>
<dbReference type="Gene3D" id="3.30.1490.20">
    <property type="entry name" value="ATP-grasp fold, A domain"/>
    <property type="match status" value="1"/>
</dbReference>
<evidence type="ECO:0000256" key="4">
    <source>
        <dbReference type="ARBA" id="ARBA00020138"/>
    </source>
</evidence>
<keyword evidence="7" id="KW-0547">Nucleotide-binding</keyword>
<dbReference type="Pfam" id="PF00391">
    <property type="entry name" value="PEP-utilizers"/>
    <property type="match status" value="1"/>
</dbReference>
<dbReference type="GO" id="GO:0016301">
    <property type="term" value="F:kinase activity"/>
    <property type="evidence" value="ECO:0007669"/>
    <property type="project" value="UniProtKB-UniRule"/>
</dbReference>
<evidence type="ECO:0000259" key="15">
    <source>
        <dbReference type="Pfam" id="PF00391"/>
    </source>
</evidence>
<dbReference type="NCBIfam" id="NF004531">
    <property type="entry name" value="PRK05878.1"/>
    <property type="match status" value="1"/>
</dbReference>
<accession>A0A7C6EG78</accession>
<dbReference type="SUPFAM" id="SSF56059">
    <property type="entry name" value="Glutathione synthetase ATP-binding domain-like"/>
    <property type="match status" value="1"/>
</dbReference>
<dbReference type="PROSITE" id="PS00370">
    <property type="entry name" value="PEP_ENZYMES_PHOS_SITE"/>
    <property type="match status" value="1"/>
</dbReference>
<feature type="active site" description="Tele-phosphohistidine intermediate" evidence="12">
    <location>
        <position position="470"/>
    </location>
</feature>
<feature type="active site" description="Proton donor" evidence="12">
    <location>
        <position position="845"/>
    </location>
</feature>
<comment type="caution">
    <text evidence="18">The sequence shown here is derived from an EMBL/GenBank/DDBJ whole genome shotgun (WGS) entry which is preliminary data.</text>
</comment>
<dbReference type="AlphaFoldDB" id="A0A7C6EG78"/>
<dbReference type="SUPFAM" id="SSF51621">
    <property type="entry name" value="Phosphoenolpyruvate/pyruvate domain"/>
    <property type="match status" value="1"/>
</dbReference>
<keyword evidence="8 18" id="KW-0418">Kinase</keyword>
<dbReference type="InterPro" id="IPR040442">
    <property type="entry name" value="Pyrv_kinase-like_dom_sf"/>
</dbReference>
<reference evidence="18" key="1">
    <citation type="journal article" date="2020" name="mSystems">
        <title>Genome- and Community-Level Interaction Insights into Carbon Utilization and Element Cycling Functions of Hydrothermarchaeota in Hydrothermal Sediment.</title>
        <authorList>
            <person name="Zhou Z."/>
            <person name="Liu Y."/>
            <person name="Xu W."/>
            <person name="Pan J."/>
            <person name="Luo Z.H."/>
            <person name="Li M."/>
        </authorList>
    </citation>
    <scope>NUCLEOTIDE SEQUENCE [LARGE SCALE GENOMIC DNA]</scope>
    <source>
        <strain evidence="18">SpSt-876</strain>
    </source>
</reference>
<evidence type="ECO:0000256" key="1">
    <source>
        <dbReference type="ARBA" id="ARBA00001946"/>
    </source>
</evidence>
<feature type="domain" description="PEP-utilising enzyme mobile" evidence="15">
    <location>
        <begin position="437"/>
        <end position="518"/>
    </location>
</feature>
<dbReference type="InterPro" id="IPR036637">
    <property type="entry name" value="Phosphohistidine_dom_sf"/>
</dbReference>
<gene>
    <name evidence="18" type="ORF">ENW73_05290</name>
</gene>
<evidence type="ECO:0000313" key="18">
    <source>
        <dbReference type="EMBL" id="HHS52263.1"/>
    </source>
</evidence>
<dbReference type="GO" id="GO:0050242">
    <property type="term" value="F:pyruvate, phosphate dikinase activity"/>
    <property type="evidence" value="ECO:0007669"/>
    <property type="project" value="UniProtKB-UniRule"/>
</dbReference>
<name>A0A7C6EG78_UNCW3</name>
<dbReference type="GO" id="GO:0046872">
    <property type="term" value="F:metal ion binding"/>
    <property type="evidence" value="ECO:0007669"/>
    <property type="project" value="UniProtKB-UniRule"/>
</dbReference>
<keyword evidence="18" id="KW-0670">Pyruvate</keyword>
<dbReference type="PANTHER" id="PTHR22931:SF9">
    <property type="entry name" value="PYRUVATE, PHOSPHATE DIKINASE 1, CHLOROPLASTIC"/>
    <property type="match status" value="1"/>
</dbReference>
<feature type="binding site" evidence="13">
    <location>
        <position position="781"/>
    </location>
    <ligand>
        <name>substrate</name>
    </ligand>
</feature>
<comment type="catalytic activity">
    <reaction evidence="11">
        <text>pyruvate + phosphate + ATP = phosphoenolpyruvate + AMP + diphosphate + H(+)</text>
        <dbReference type="Rhea" id="RHEA:10756"/>
        <dbReference type="ChEBI" id="CHEBI:15361"/>
        <dbReference type="ChEBI" id="CHEBI:15378"/>
        <dbReference type="ChEBI" id="CHEBI:30616"/>
        <dbReference type="ChEBI" id="CHEBI:33019"/>
        <dbReference type="ChEBI" id="CHEBI:43474"/>
        <dbReference type="ChEBI" id="CHEBI:58702"/>
        <dbReference type="ChEBI" id="CHEBI:456215"/>
        <dbReference type="EC" id="2.7.9.1"/>
    </reaction>
</comment>
<evidence type="ECO:0000256" key="14">
    <source>
        <dbReference type="PIRSR" id="PIRSR000853-3"/>
    </source>
</evidence>
<keyword evidence="9" id="KW-0067">ATP-binding</keyword>
<sequence>MHWVFTFGSKKTKNLSPVAGITVRRLRTPAKIVEILGGKGAGLAEMTNIGIPVPPGFTISTRACIYYLKKKEYPRDLLKEIKNGIKFIESVTGRHYGIPDNPLLVSVRSGARVSMPGMMDTVLNLGLNDETVEGLAAQTQNRRFALDSYRRFIQMFSDVVLGLPMEEFEKILTQEKKRLAITADNELNEEALARIIGKYKKLPETNPNLFRPVPQDPWEQLTMAINAVFESWNNERAKAYRKIYNIPEDWGTAVNVQAMVFGNMGEDSATGVAFTRNPANGKKEFYGEYLSNAQGEDIVAGIRTPKPLEWLASEMPKIYQQLENILKKLELHYKDIQDVEFTIERNRLWILQTRRAKRTALAAVRIAVDMVREGIITPKDAVLRVQASDVESLLHPILDPSAKYTPLAKGIPASPGATSGEIVLTSERAIKLTNEGKKVILVRHETSADDVSGMAKAQGFLTATGGMTSHAAVVARGMGKPCVVGCENLAIDYQAKQVKIGDTVLKQGTIITIDGTTGNVILGAVPTINQTMSDEFKTLLAWADVFRRLKVRANADTPTDAKTARDFGAEGIGLCRTEHMFFGEERIWAMQEMIIAEDEAGRRKALAKLLPLQREDFKALFRTMQGFPVTIRTLDPPLHEFLPRDETAILKLAQKLNKEPQAIKKIINQLHETNPMLGFRGCRLGIVYPEITEMQVRAIFEAACAVKKEGVEVLPEVMIPLTGTVKEFIVQKELVDKVAQEVFAEFGFTLPYACGTMIEIPRAALTADDIARYADFFSYGTNDLTQTVFGFSRDDAGKFLPHYLEKKILDADPFRVLDEEGVGVLIKLGVRLGRRVKPDLKIGICGEHGGEPKSIQFCHRQGLDYVSCSPFRVPIARLAAAQAALREKPSRPKKSFPAGE</sequence>
<feature type="binding site" evidence="14">
    <location>
        <position position="759"/>
    </location>
    <ligand>
        <name>Mg(2+)</name>
        <dbReference type="ChEBI" id="CHEBI:18420"/>
    </ligand>
</feature>
<dbReference type="Pfam" id="PF01326">
    <property type="entry name" value="PPDK_N"/>
    <property type="match status" value="2"/>
</dbReference>
<feature type="binding site" evidence="13">
    <location>
        <position position="759"/>
    </location>
    <ligand>
        <name>substrate</name>
    </ligand>
</feature>
<dbReference type="InterPro" id="IPR002192">
    <property type="entry name" value="PPDK_AMP/ATP-bd"/>
</dbReference>
<dbReference type="Pfam" id="PF02896">
    <property type="entry name" value="PEP-utilizers_C"/>
    <property type="match status" value="1"/>
</dbReference>
<dbReference type="Gene3D" id="1.20.80.30">
    <property type="match status" value="1"/>
</dbReference>
<dbReference type="EMBL" id="DTLI01000136">
    <property type="protein sequence ID" value="HHS52263.1"/>
    <property type="molecule type" value="Genomic_DNA"/>
</dbReference>
<evidence type="ECO:0000256" key="10">
    <source>
        <dbReference type="ARBA" id="ARBA00022842"/>
    </source>
</evidence>
<evidence type="ECO:0000259" key="17">
    <source>
        <dbReference type="Pfam" id="PF02896"/>
    </source>
</evidence>
<dbReference type="Gene3D" id="3.50.30.10">
    <property type="entry name" value="Phosphohistidine domain"/>
    <property type="match status" value="1"/>
</dbReference>
<evidence type="ECO:0000256" key="7">
    <source>
        <dbReference type="ARBA" id="ARBA00022741"/>
    </source>
</evidence>
<evidence type="ECO:0000256" key="8">
    <source>
        <dbReference type="ARBA" id="ARBA00022777"/>
    </source>
</evidence>
<feature type="binding site" evidence="13">
    <location>
        <position position="576"/>
    </location>
    <ligand>
        <name>substrate</name>
    </ligand>
</feature>
<evidence type="ECO:0000256" key="11">
    <source>
        <dbReference type="PIRNR" id="PIRNR000853"/>
    </source>
</evidence>
<dbReference type="Gene3D" id="3.30.470.20">
    <property type="entry name" value="ATP-grasp fold, B domain"/>
    <property type="match status" value="1"/>
</dbReference>
<dbReference type="SUPFAM" id="SSF52009">
    <property type="entry name" value="Phosphohistidine domain"/>
    <property type="match status" value="1"/>
</dbReference>
<dbReference type="GO" id="GO:0005524">
    <property type="term" value="F:ATP binding"/>
    <property type="evidence" value="ECO:0007669"/>
    <property type="project" value="UniProtKB-UniRule"/>
</dbReference>
<dbReference type="EC" id="2.7.9.1" evidence="3 11"/>
<dbReference type="Gene3D" id="3.20.20.60">
    <property type="entry name" value="Phosphoenolpyruvate-binding domains"/>
    <property type="match status" value="1"/>
</dbReference>
<dbReference type="PANTHER" id="PTHR22931">
    <property type="entry name" value="PHOSPHOENOLPYRUVATE DIKINASE-RELATED"/>
    <property type="match status" value="1"/>
</dbReference>